<dbReference type="AlphaFoldDB" id="A0A376TZY8"/>
<keyword evidence="1" id="KW-0808">Transferase</keyword>
<proteinExistence type="predicted"/>
<evidence type="ECO:0000313" key="2">
    <source>
        <dbReference type="Proteomes" id="UP000254079"/>
    </source>
</evidence>
<reference evidence="1 2" key="1">
    <citation type="submission" date="2018-06" db="EMBL/GenBank/DDBJ databases">
        <authorList>
            <consortium name="Pathogen Informatics"/>
            <person name="Doyle S."/>
        </authorList>
    </citation>
    <scope>NUCLEOTIDE SEQUENCE [LARGE SCALE GENOMIC DNA]</scope>
    <source>
        <strain evidence="1 2">NCTC8622</strain>
    </source>
</reference>
<dbReference type="EMBL" id="UGCP01000002">
    <property type="protein sequence ID" value="STI82338.1"/>
    <property type="molecule type" value="Genomic_DNA"/>
</dbReference>
<accession>A0A376TZY8</accession>
<name>A0A376TZY8_ECOLX</name>
<dbReference type="GO" id="GO:0016740">
    <property type="term" value="F:transferase activity"/>
    <property type="evidence" value="ECO:0007669"/>
    <property type="project" value="UniProtKB-KW"/>
</dbReference>
<sequence length="49" mass="5496">MNNNTTAPTYTLRGLQLIGWRDMQHALDYLFADGQLKQGTLVAINAEKC</sequence>
<protein>
    <submittedName>
        <fullName evidence="1">UDP-N-acetyl-D-mannosaminuronic acid transferase</fullName>
    </submittedName>
</protein>
<organism evidence="1 2">
    <name type="scientific">Escherichia coli</name>
    <dbReference type="NCBI Taxonomy" id="562"/>
    <lineage>
        <taxon>Bacteria</taxon>
        <taxon>Pseudomonadati</taxon>
        <taxon>Pseudomonadota</taxon>
        <taxon>Gammaproteobacteria</taxon>
        <taxon>Enterobacterales</taxon>
        <taxon>Enterobacteriaceae</taxon>
        <taxon>Escherichia</taxon>
    </lineage>
</organism>
<dbReference type="Proteomes" id="UP000254079">
    <property type="component" value="Unassembled WGS sequence"/>
</dbReference>
<gene>
    <name evidence="1" type="primary">rffM_1</name>
    <name evidence="1" type="ORF">NCTC8622_01303</name>
</gene>
<evidence type="ECO:0000313" key="1">
    <source>
        <dbReference type="EMBL" id="STI82338.1"/>
    </source>
</evidence>